<feature type="compositionally biased region" description="Polar residues" evidence="3">
    <location>
        <begin position="378"/>
        <end position="391"/>
    </location>
</feature>
<sequence length="468" mass="51279">MYRMAVLAMSLEAQIEGLDVNRTVSMCLVHDLAEAIVGDITPHCGVSDEEKFERESQLCVAPNDGLVAIGSESGRVHVVEISATPSPVKHLLTRDTRKLKKVTSIVWSADSKTFYSGHANGVVMAHFLDGIAIPRKYTLCSCTEVVKRLQAKSLHAQTAQFILQYKHLSWSPDLIHNTIASLAETAKKMEHERLREGLQAILNGESSSEGGDVKAFESSPENHMKIANQEGEKPKDDVRSVRQRRRVRSSSCDAKSSPTAAVRKRASFPRSLTDILQISVTKQTESDSRAVEMSRKDAGVTVGNAAKSLAELAISTPEQGTGTDHNQLNANNVGNGLTSSPSKVISCHDEENNMHVVDTQWVIGRISQLRLKDDEPSDNNSISTNTSATERSISKPSSPNNSIDTERCSQCNIHKSWVVASLLATVCQRIKINYTSSDSDSVPITRDSWKALLQFKLSSQRSEKSPCI</sequence>
<dbReference type="Gene3D" id="2.130.10.10">
    <property type="entry name" value="YVTN repeat-like/Quinoprotein amine dehydrogenase"/>
    <property type="match status" value="1"/>
</dbReference>
<accession>A0A0N4YQC4</accession>
<dbReference type="InterPro" id="IPR036322">
    <property type="entry name" value="WD40_repeat_dom_sf"/>
</dbReference>
<evidence type="ECO:0000256" key="2">
    <source>
        <dbReference type="ARBA" id="ARBA00022801"/>
    </source>
</evidence>
<evidence type="ECO:0000256" key="3">
    <source>
        <dbReference type="SAM" id="MobiDB-lite"/>
    </source>
</evidence>
<dbReference type="PANTHER" id="PTHR11845">
    <property type="entry name" value="5'-DEOXYNUCLEOTIDASE HDDC2"/>
    <property type="match status" value="1"/>
</dbReference>
<evidence type="ECO:0000313" key="5">
    <source>
        <dbReference type="EMBL" id="VDL83181.1"/>
    </source>
</evidence>
<feature type="region of interest" description="Disordered" evidence="3">
    <location>
        <begin position="372"/>
        <end position="405"/>
    </location>
</feature>
<evidence type="ECO:0000259" key="4">
    <source>
        <dbReference type="Pfam" id="PF13023"/>
    </source>
</evidence>
<keyword evidence="6" id="KW-1185">Reference proteome</keyword>
<reference evidence="5 6" key="2">
    <citation type="submission" date="2018-11" db="EMBL/GenBank/DDBJ databases">
        <authorList>
            <consortium name="Pathogen Informatics"/>
        </authorList>
    </citation>
    <scope>NUCLEOTIDE SEQUENCE [LARGE SCALE GENOMIC DNA]</scope>
</reference>
<dbReference type="GO" id="GO:0002953">
    <property type="term" value="F:5'-deoxynucleotidase activity"/>
    <property type="evidence" value="ECO:0007669"/>
    <property type="project" value="InterPro"/>
</dbReference>
<feature type="compositionally biased region" description="Basic and acidic residues" evidence="3">
    <location>
        <begin position="225"/>
        <end position="240"/>
    </location>
</feature>
<dbReference type="AlphaFoldDB" id="A0A0N4YQC4"/>
<evidence type="ECO:0000256" key="1">
    <source>
        <dbReference type="ARBA" id="ARBA00022723"/>
    </source>
</evidence>
<evidence type="ECO:0000313" key="7">
    <source>
        <dbReference type="WBParaSite" id="NBR_0001944601-mRNA-1"/>
    </source>
</evidence>
<dbReference type="GO" id="GO:0046872">
    <property type="term" value="F:metal ion binding"/>
    <property type="evidence" value="ECO:0007669"/>
    <property type="project" value="UniProtKB-KW"/>
</dbReference>
<name>A0A0N4YQC4_NIPBR</name>
<dbReference type="GO" id="GO:0005737">
    <property type="term" value="C:cytoplasm"/>
    <property type="evidence" value="ECO:0007669"/>
    <property type="project" value="TreeGrafter"/>
</dbReference>
<reference evidence="7" key="1">
    <citation type="submission" date="2017-02" db="UniProtKB">
        <authorList>
            <consortium name="WormBaseParasite"/>
        </authorList>
    </citation>
    <scope>IDENTIFICATION</scope>
</reference>
<proteinExistence type="predicted"/>
<gene>
    <name evidence="5" type="ORF">NBR_LOCUS19447</name>
</gene>
<dbReference type="SUPFAM" id="SSF109604">
    <property type="entry name" value="HD-domain/PDEase-like"/>
    <property type="match status" value="1"/>
</dbReference>
<dbReference type="Pfam" id="PF13023">
    <property type="entry name" value="HD_3"/>
    <property type="match status" value="1"/>
</dbReference>
<dbReference type="InterPro" id="IPR039356">
    <property type="entry name" value="YfbR/HDDC2"/>
</dbReference>
<dbReference type="InterPro" id="IPR015943">
    <property type="entry name" value="WD40/YVTN_repeat-like_dom_sf"/>
</dbReference>
<dbReference type="SUPFAM" id="SSF50978">
    <property type="entry name" value="WD40 repeat-like"/>
    <property type="match status" value="1"/>
</dbReference>
<dbReference type="Gene3D" id="1.10.3210.10">
    <property type="entry name" value="Hypothetical protein af1432"/>
    <property type="match status" value="1"/>
</dbReference>
<keyword evidence="1" id="KW-0479">Metal-binding</keyword>
<dbReference type="InterPro" id="IPR006674">
    <property type="entry name" value="HD_domain"/>
</dbReference>
<dbReference type="Proteomes" id="UP000271162">
    <property type="component" value="Unassembled WGS sequence"/>
</dbReference>
<keyword evidence="2" id="KW-0378">Hydrolase</keyword>
<evidence type="ECO:0000313" key="6">
    <source>
        <dbReference type="Proteomes" id="UP000271162"/>
    </source>
</evidence>
<protein>
    <submittedName>
        <fullName evidence="7">Hermansky-Pudlak syndrome 5 protein (inferred by orthology to a human protein)</fullName>
    </submittedName>
</protein>
<dbReference type="EMBL" id="UYSL01024189">
    <property type="protein sequence ID" value="VDL83181.1"/>
    <property type="molecule type" value="Genomic_DNA"/>
</dbReference>
<dbReference type="WBParaSite" id="NBR_0001944601-mRNA-1">
    <property type="protein sequence ID" value="NBR_0001944601-mRNA-1"/>
    <property type="gene ID" value="NBR_0001944601"/>
</dbReference>
<organism evidence="7">
    <name type="scientific">Nippostrongylus brasiliensis</name>
    <name type="common">Rat hookworm</name>
    <dbReference type="NCBI Taxonomy" id="27835"/>
    <lineage>
        <taxon>Eukaryota</taxon>
        <taxon>Metazoa</taxon>
        <taxon>Ecdysozoa</taxon>
        <taxon>Nematoda</taxon>
        <taxon>Chromadorea</taxon>
        <taxon>Rhabditida</taxon>
        <taxon>Rhabditina</taxon>
        <taxon>Rhabditomorpha</taxon>
        <taxon>Strongyloidea</taxon>
        <taxon>Heligmosomidae</taxon>
        <taxon>Nippostrongylus</taxon>
    </lineage>
</organism>
<feature type="region of interest" description="Disordered" evidence="3">
    <location>
        <begin position="225"/>
        <end position="265"/>
    </location>
</feature>
<feature type="compositionally biased region" description="Low complexity" evidence="3">
    <location>
        <begin position="394"/>
        <end position="403"/>
    </location>
</feature>
<dbReference type="STRING" id="27835.A0A0N4YQC4"/>
<dbReference type="PANTHER" id="PTHR11845:SF13">
    <property type="entry name" value="5'-DEOXYNUCLEOTIDASE HDDC2"/>
    <property type="match status" value="1"/>
</dbReference>
<feature type="domain" description="HD" evidence="4">
    <location>
        <begin position="1"/>
        <end position="57"/>
    </location>
</feature>